<dbReference type="InterPro" id="IPR005828">
    <property type="entry name" value="MFS_sugar_transport-like"/>
</dbReference>
<dbReference type="Gene3D" id="1.20.1250.20">
    <property type="entry name" value="MFS general substrate transporter like domains"/>
    <property type="match status" value="1"/>
</dbReference>
<evidence type="ECO:0000313" key="6">
    <source>
        <dbReference type="EMBL" id="OAF54608.1"/>
    </source>
</evidence>
<keyword evidence="2 5" id="KW-0812">Transmembrane</keyword>
<keyword evidence="3 5" id="KW-1133">Transmembrane helix</keyword>
<name>A0A176ZXJ1_9PEZI</name>
<dbReference type="GO" id="GO:0016020">
    <property type="term" value="C:membrane"/>
    <property type="evidence" value="ECO:0007669"/>
    <property type="project" value="UniProtKB-SubCell"/>
</dbReference>
<evidence type="ECO:0000256" key="5">
    <source>
        <dbReference type="SAM" id="Phobius"/>
    </source>
</evidence>
<protein>
    <recommendedName>
        <fullName evidence="7">Major facilitator superfamily (MFS) profile domain-containing protein</fullName>
    </recommendedName>
</protein>
<dbReference type="AlphaFoldDB" id="A0A176ZXJ1"/>
<evidence type="ECO:0008006" key="7">
    <source>
        <dbReference type="Google" id="ProtNLM"/>
    </source>
</evidence>
<dbReference type="EMBL" id="KV441418">
    <property type="protein sequence ID" value="OAF54608.1"/>
    <property type="molecule type" value="Genomic_DNA"/>
</dbReference>
<keyword evidence="4 5" id="KW-0472">Membrane</keyword>
<feature type="transmembrane region" description="Helical" evidence="5">
    <location>
        <begin position="90"/>
        <end position="108"/>
    </location>
</feature>
<accession>A0A176ZXJ1</accession>
<dbReference type="Proteomes" id="UP000077154">
    <property type="component" value="Unassembled WGS sequence"/>
</dbReference>
<evidence type="ECO:0000256" key="2">
    <source>
        <dbReference type="ARBA" id="ARBA00022692"/>
    </source>
</evidence>
<dbReference type="OrthoDB" id="6133115at2759"/>
<dbReference type="InterPro" id="IPR036259">
    <property type="entry name" value="MFS_trans_sf"/>
</dbReference>
<organism evidence="6">
    <name type="scientific">Pseudogymnoascus destructans</name>
    <dbReference type="NCBI Taxonomy" id="655981"/>
    <lineage>
        <taxon>Eukaryota</taxon>
        <taxon>Fungi</taxon>
        <taxon>Dikarya</taxon>
        <taxon>Ascomycota</taxon>
        <taxon>Pezizomycotina</taxon>
        <taxon>Leotiomycetes</taxon>
        <taxon>Thelebolales</taxon>
        <taxon>Thelebolaceae</taxon>
        <taxon>Pseudogymnoascus</taxon>
    </lineage>
</organism>
<feature type="transmembrane region" description="Helical" evidence="5">
    <location>
        <begin position="56"/>
        <end position="78"/>
    </location>
</feature>
<evidence type="ECO:0000256" key="4">
    <source>
        <dbReference type="ARBA" id="ARBA00023136"/>
    </source>
</evidence>
<feature type="transmembrane region" description="Helical" evidence="5">
    <location>
        <begin position="120"/>
        <end position="141"/>
    </location>
</feature>
<dbReference type="InterPro" id="IPR050360">
    <property type="entry name" value="MFS_Sugar_Transporters"/>
</dbReference>
<feature type="transmembrane region" description="Helical" evidence="5">
    <location>
        <begin position="147"/>
        <end position="166"/>
    </location>
</feature>
<dbReference type="Pfam" id="PF00083">
    <property type="entry name" value="Sugar_tr"/>
    <property type="match status" value="1"/>
</dbReference>
<comment type="subcellular location">
    <subcellularLocation>
        <location evidence="1">Membrane</location>
        <topology evidence="1">Multi-pass membrane protein</topology>
    </subcellularLocation>
</comment>
<evidence type="ECO:0000256" key="3">
    <source>
        <dbReference type="ARBA" id="ARBA00022989"/>
    </source>
</evidence>
<evidence type="ECO:0000256" key="1">
    <source>
        <dbReference type="ARBA" id="ARBA00004141"/>
    </source>
</evidence>
<dbReference type="GO" id="GO:0005351">
    <property type="term" value="F:carbohydrate:proton symporter activity"/>
    <property type="evidence" value="ECO:0007669"/>
    <property type="project" value="TreeGrafter"/>
</dbReference>
<gene>
    <name evidence="6" type="ORF">VC83_09079</name>
</gene>
<sequence>MTVRKKLLRSSPSTIATMTPIIHSSPFKWTILEQMALHRVENPGWDFRELFDTRAFWYRTLMVICMAFFVTSFLPAMLNTARIQSSSTRLLLNAINPFFSLGGAIYGATLLDKLGRRKMLFYGLFGAMLSYVALTALTAESSSNPELVYGVSFSFTFSVSPSLGGGRHYRFCTVMMYGYARATSH</sequence>
<proteinExistence type="predicted"/>
<dbReference type="RefSeq" id="XP_024319912.1">
    <property type="nucleotide sequence ID" value="XM_024472617.1"/>
</dbReference>
<dbReference type="SUPFAM" id="SSF103473">
    <property type="entry name" value="MFS general substrate transporter"/>
    <property type="match status" value="1"/>
</dbReference>
<dbReference type="PANTHER" id="PTHR48022">
    <property type="entry name" value="PLASTIDIC GLUCOSE TRANSPORTER 4"/>
    <property type="match status" value="1"/>
</dbReference>
<reference evidence="6" key="1">
    <citation type="submission" date="2016-03" db="EMBL/GenBank/DDBJ databases">
        <title>Updated assembly of Pseudogymnoascus destructans, the fungus causing white-nose syndrome of bats.</title>
        <authorList>
            <person name="Palmer J.M."/>
            <person name="Drees K.P."/>
            <person name="Foster J.T."/>
            <person name="Lindner D.L."/>
        </authorList>
    </citation>
    <scope>NUCLEOTIDE SEQUENCE [LARGE SCALE GENOMIC DNA]</scope>
    <source>
        <strain evidence="6">20631-21</strain>
    </source>
</reference>
<dbReference type="PANTHER" id="PTHR48022:SF70">
    <property type="entry name" value="MONOSACCHARIDE TRANSPORTER, PUTATIVE (AFU_ORTHOLOGUE AFUA_5G14540)-RELATED"/>
    <property type="match status" value="1"/>
</dbReference>
<dbReference type="GeneID" id="36292116"/>